<feature type="domain" description="Ion transport" evidence="13">
    <location>
        <begin position="37"/>
        <end position="251"/>
    </location>
</feature>
<sequence length="290" mass="33756">MEPHNAIEKEHDFIPERKKWKRQLFRIIYRADTPLGKLFDICLLILIFLSTFIVMMESVPSFDLRFHTLFVVLEWTISLFFTAEYILRIITIRNKREYIFSFFGIIDLLAIVPFFLSLLLPVTKFFLIIRMLRILRIFRILNLLDFMNDGYLIVRALKNSSRKIYIFLLFLMIFSVIVGSMMYMVEGHKEGFESIPQSIYWAVVTVTTVGYGDVSPTTPLGKFFAILLMLAGYSIIAVPTGIVTAEMRNKRQNFEKVCSRCMNDDIDDDANYCKRCGEKTAIPGRNVGNQ</sequence>
<protein>
    <submittedName>
        <fullName evidence="15">Ion transporter</fullName>
    </submittedName>
</protein>
<feature type="transmembrane region" description="Helical" evidence="12">
    <location>
        <begin position="99"/>
        <end position="119"/>
    </location>
</feature>
<evidence type="ECO:0000259" key="13">
    <source>
        <dbReference type="Pfam" id="PF00520"/>
    </source>
</evidence>
<evidence type="ECO:0000313" key="16">
    <source>
        <dbReference type="Proteomes" id="UP000515349"/>
    </source>
</evidence>
<dbReference type="InterPro" id="IPR028325">
    <property type="entry name" value="VG_K_chnl"/>
</dbReference>
<reference evidence="15" key="1">
    <citation type="submission" date="2020-07" db="EMBL/GenBank/DDBJ databases">
        <title>Chryseobacterium sp. CX-624.</title>
        <authorList>
            <person name="Yang C."/>
        </authorList>
    </citation>
    <scope>NUCLEOTIDE SEQUENCE</scope>
    <source>
        <strain evidence="15">CX-624</strain>
    </source>
</reference>
<evidence type="ECO:0000256" key="2">
    <source>
        <dbReference type="ARBA" id="ARBA00022448"/>
    </source>
</evidence>
<comment type="subcellular location">
    <subcellularLocation>
        <location evidence="1">Membrane</location>
        <topology evidence="1">Multi-pass membrane protein</topology>
    </subcellularLocation>
</comment>
<evidence type="ECO:0000256" key="12">
    <source>
        <dbReference type="SAM" id="Phobius"/>
    </source>
</evidence>
<evidence type="ECO:0000313" key="17">
    <source>
        <dbReference type="Proteomes" id="UP000539710"/>
    </source>
</evidence>
<dbReference type="KEGG" id="cbau:H1R16_03505"/>
<keyword evidence="4 12" id="KW-0812">Transmembrane</keyword>
<keyword evidence="17" id="KW-1185">Reference proteome</keyword>
<dbReference type="InterPro" id="IPR027359">
    <property type="entry name" value="Volt_channel_dom_sf"/>
</dbReference>
<dbReference type="Proteomes" id="UP000515349">
    <property type="component" value="Chromosome"/>
</dbReference>
<dbReference type="AlphaFoldDB" id="A0A7D7QFR9"/>
<feature type="transmembrane region" description="Helical" evidence="12">
    <location>
        <begin position="164"/>
        <end position="185"/>
    </location>
</feature>
<dbReference type="Gene3D" id="1.20.120.350">
    <property type="entry name" value="Voltage-gated potassium channels. Chain C"/>
    <property type="match status" value="1"/>
</dbReference>
<reference evidence="16" key="2">
    <citation type="submission" date="2020-07" db="EMBL/GenBank/DDBJ databases">
        <title>Chryseobacterium sp.cx-624.</title>
        <authorList>
            <person name="Yang C."/>
        </authorList>
    </citation>
    <scope>NUCLEOTIDE SEQUENCE [LARGE SCALE GENOMIC DNA]</scope>
    <source>
        <strain evidence="16">cx-624</strain>
    </source>
</reference>
<keyword evidence="5" id="KW-0631">Potassium channel</keyword>
<evidence type="ECO:0000256" key="10">
    <source>
        <dbReference type="ARBA" id="ARBA00023136"/>
    </source>
</evidence>
<evidence type="ECO:0000313" key="14">
    <source>
        <dbReference type="EMBL" id="MBA5247323.1"/>
    </source>
</evidence>
<evidence type="ECO:0000256" key="5">
    <source>
        <dbReference type="ARBA" id="ARBA00022826"/>
    </source>
</evidence>
<feature type="transmembrane region" description="Helical" evidence="12">
    <location>
        <begin position="38"/>
        <end position="56"/>
    </location>
</feature>
<dbReference type="GO" id="GO:0008076">
    <property type="term" value="C:voltage-gated potassium channel complex"/>
    <property type="evidence" value="ECO:0007669"/>
    <property type="project" value="InterPro"/>
</dbReference>
<reference evidence="14" key="4">
    <citation type="submission" date="2020-07" db="EMBL/GenBank/DDBJ databases">
        <authorList>
            <person name="Yang C."/>
        </authorList>
    </citation>
    <scope>NUCLEOTIDE SEQUENCE</scope>
    <source>
        <strain evidence="14">Cx-624</strain>
    </source>
</reference>
<dbReference type="PANTHER" id="PTHR11537">
    <property type="entry name" value="VOLTAGE-GATED POTASSIUM CHANNEL"/>
    <property type="match status" value="1"/>
</dbReference>
<keyword evidence="11" id="KW-0407">Ion channel</keyword>
<dbReference type="PANTHER" id="PTHR11537:SF254">
    <property type="entry name" value="POTASSIUM VOLTAGE-GATED CHANNEL PROTEIN SHAB"/>
    <property type="match status" value="1"/>
</dbReference>
<evidence type="ECO:0000256" key="3">
    <source>
        <dbReference type="ARBA" id="ARBA00022538"/>
    </source>
</evidence>
<feature type="transmembrane region" description="Helical" evidence="12">
    <location>
        <begin position="68"/>
        <end position="87"/>
    </location>
</feature>
<keyword evidence="3" id="KW-0633">Potassium transport</keyword>
<dbReference type="Gene3D" id="1.10.287.70">
    <property type="match status" value="1"/>
</dbReference>
<reference evidence="17" key="3">
    <citation type="submission" date="2020-07" db="EMBL/GenBank/DDBJ databases">
        <title>Flavobacterium sp. xlx-214.</title>
        <authorList>
            <person name="Yang C."/>
        </authorList>
    </citation>
    <scope>NUCLEOTIDE SEQUENCE [LARGE SCALE GENOMIC DNA]</scope>
    <source>
        <strain evidence="17">CX-624</strain>
    </source>
</reference>
<evidence type="ECO:0000313" key="15">
    <source>
        <dbReference type="EMBL" id="QMS99083.1"/>
    </source>
</evidence>
<evidence type="ECO:0000256" key="11">
    <source>
        <dbReference type="ARBA" id="ARBA00023303"/>
    </source>
</evidence>
<feature type="transmembrane region" description="Helical" evidence="12">
    <location>
        <begin position="223"/>
        <end position="245"/>
    </location>
</feature>
<keyword evidence="10 12" id="KW-0472">Membrane</keyword>
<name>A0A7D7QFR9_9FLAO</name>
<evidence type="ECO:0000256" key="8">
    <source>
        <dbReference type="ARBA" id="ARBA00022989"/>
    </source>
</evidence>
<proteinExistence type="predicted"/>
<dbReference type="RefSeq" id="WP_181887429.1">
    <property type="nucleotide sequence ID" value="NZ_CP059472.1"/>
</dbReference>
<keyword evidence="6" id="KW-0851">Voltage-gated channel</keyword>
<dbReference type="PRINTS" id="PR00169">
    <property type="entry name" value="KCHANNEL"/>
</dbReference>
<keyword evidence="2" id="KW-0813">Transport</keyword>
<dbReference type="EMBL" id="JACEUX010000003">
    <property type="protein sequence ID" value="MBA5247323.1"/>
    <property type="molecule type" value="Genomic_DNA"/>
</dbReference>
<gene>
    <name evidence="15" type="ORF">H1R16_03505</name>
    <name evidence="14" type="ORF">H2507_09095</name>
</gene>
<evidence type="ECO:0000256" key="1">
    <source>
        <dbReference type="ARBA" id="ARBA00004141"/>
    </source>
</evidence>
<evidence type="ECO:0000256" key="4">
    <source>
        <dbReference type="ARBA" id="ARBA00022692"/>
    </source>
</evidence>
<dbReference type="GO" id="GO:0005249">
    <property type="term" value="F:voltage-gated potassium channel activity"/>
    <property type="evidence" value="ECO:0007669"/>
    <property type="project" value="InterPro"/>
</dbReference>
<evidence type="ECO:0000256" key="7">
    <source>
        <dbReference type="ARBA" id="ARBA00022958"/>
    </source>
</evidence>
<evidence type="ECO:0000256" key="6">
    <source>
        <dbReference type="ARBA" id="ARBA00022882"/>
    </source>
</evidence>
<keyword evidence="7" id="KW-0630">Potassium</keyword>
<organism evidence="15 16">
    <name type="scientific">Marnyiella aurantia</name>
    <dbReference type="NCBI Taxonomy" id="2758037"/>
    <lineage>
        <taxon>Bacteria</taxon>
        <taxon>Pseudomonadati</taxon>
        <taxon>Bacteroidota</taxon>
        <taxon>Flavobacteriia</taxon>
        <taxon>Flavobacteriales</taxon>
        <taxon>Weeksellaceae</taxon>
        <taxon>Marnyiella</taxon>
    </lineage>
</organism>
<accession>A0A7D7QFR9</accession>
<keyword evidence="9" id="KW-0406">Ion transport</keyword>
<dbReference type="GO" id="GO:0001508">
    <property type="term" value="P:action potential"/>
    <property type="evidence" value="ECO:0007669"/>
    <property type="project" value="TreeGrafter"/>
</dbReference>
<dbReference type="Pfam" id="PF00520">
    <property type="entry name" value="Ion_trans"/>
    <property type="match status" value="1"/>
</dbReference>
<dbReference type="InterPro" id="IPR005821">
    <property type="entry name" value="Ion_trans_dom"/>
</dbReference>
<dbReference type="SUPFAM" id="SSF81324">
    <property type="entry name" value="Voltage-gated potassium channels"/>
    <property type="match status" value="1"/>
</dbReference>
<dbReference type="EMBL" id="CP059472">
    <property type="protein sequence ID" value="QMS99083.1"/>
    <property type="molecule type" value="Genomic_DNA"/>
</dbReference>
<evidence type="ECO:0000256" key="9">
    <source>
        <dbReference type="ARBA" id="ARBA00023065"/>
    </source>
</evidence>
<dbReference type="Proteomes" id="UP000539710">
    <property type="component" value="Unassembled WGS sequence"/>
</dbReference>
<keyword evidence="8 12" id="KW-1133">Transmembrane helix</keyword>